<accession>A0ABQ5ZB59</accession>
<gene>
    <name evidence="1" type="ORF">GCM10007925_18060</name>
</gene>
<reference evidence="2" key="1">
    <citation type="journal article" date="2019" name="Int. J. Syst. Evol. Microbiol.">
        <title>The Global Catalogue of Microorganisms (GCM) 10K type strain sequencing project: providing services to taxonomists for standard genome sequencing and annotation.</title>
        <authorList>
            <consortium name="The Broad Institute Genomics Platform"/>
            <consortium name="The Broad Institute Genome Sequencing Center for Infectious Disease"/>
            <person name="Wu L."/>
            <person name="Ma J."/>
        </authorList>
    </citation>
    <scope>NUCLEOTIDE SEQUENCE [LARGE SCALE GENOMIC DNA]</scope>
    <source>
        <strain evidence="2">NBRC 102146</strain>
    </source>
</reference>
<comment type="caution">
    <text evidence="1">The sequence shown here is derived from an EMBL/GenBank/DDBJ whole genome shotgun (WGS) entry which is preliminary data.</text>
</comment>
<dbReference type="Proteomes" id="UP001156703">
    <property type="component" value="Unassembled WGS sequence"/>
</dbReference>
<protein>
    <submittedName>
        <fullName evidence="1">Uncharacterized protein</fullName>
    </submittedName>
</protein>
<dbReference type="RefSeq" id="WP_029940335.1">
    <property type="nucleotide sequence ID" value="NZ_BSOO01000018.1"/>
</dbReference>
<evidence type="ECO:0000313" key="1">
    <source>
        <dbReference type="EMBL" id="GLR48093.1"/>
    </source>
</evidence>
<organism evidence="1 2">
    <name type="scientific">Sphingomonas astaxanthinifaciens DSM 22298</name>
    <dbReference type="NCBI Taxonomy" id="1123267"/>
    <lineage>
        <taxon>Bacteria</taxon>
        <taxon>Pseudomonadati</taxon>
        <taxon>Pseudomonadota</taxon>
        <taxon>Alphaproteobacteria</taxon>
        <taxon>Sphingomonadales</taxon>
        <taxon>Sphingomonadaceae</taxon>
        <taxon>Sphingomonas</taxon>
    </lineage>
</organism>
<dbReference type="EMBL" id="BSOO01000018">
    <property type="protein sequence ID" value="GLR48093.1"/>
    <property type="molecule type" value="Genomic_DNA"/>
</dbReference>
<keyword evidence="2" id="KW-1185">Reference proteome</keyword>
<evidence type="ECO:0000313" key="2">
    <source>
        <dbReference type="Proteomes" id="UP001156703"/>
    </source>
</evidence>
<sequence length="65" mass="7115">MTNEDVRSRGLFSRIGAWLNAWALAMDFSEHDVAASRLTAIEGRLLKVEEALEGRRGADAPGSEL</sequence>
<proteinExistence type="predicted"/>
<name>A0ABQ5ZB59_9SPHN</name>